<dbReference type="PRINTS" id="PR00368">
    <property type="entry name" value="FADPNR"/>
</dbReference>
<name>A0ABN1IUX8_9FLAO</name>
<dbReference type="EMBL" id="BAAAGE010000002">
    <property type="protein sequence ID" value="GAA0721888.1"/>
    <property type="molecule type" value="Genomic_DNA"/>
</dbReference>
<dbReference type="Pfam" id="PF13738">
    <property type="entry name" value="Pyr_redox_3"/>
    <property type="match status" value="1"/>
</dbReference>
<dbReference type="PIRSF" id="PIRSF000332">
    <property type="entry name" value="FMO"/>
    <property type="match status" value="1"/>
</dbReference>
<comment type="caution">
    <text evidence="2">The sequence shown here is derived from an EMBL/GenBank/DDBJ whole genome shotgun (WGS) entry which is preliminary data.</text>
</comment>
<dbReference type="Proteomes" id="UP001501758">
    <property type="component" value="Unassembled WGS sequence"/>
</dbReference>
<accession>A0ABN1IUX8</accession>
<dbReference type="PANTHER" id="PTHR43539">
    <property type="entry name" value="FLAVIN-BINDING MONOOXYGENASE-LIKE PROTEIN (AFU_ORTHOLOGUE AFUA_4G09220)"/>
    <property type="match status" value="1"/>
</dbReference>
<dbReference type="InterPro" id="IPR000960">
    <property type="entry name" value="Flavin_mOase"/>
</dbReference>
<dbReference type="RefSeq" id="WP_343912520.1">
    <property type="nucleotide sequence ID" value="NZ_BAAAGE010000002.1"/>
</dbReference>
<sequence>MDVCNTKNLIIGAGPAGLAVAGRFRKQNIPFEIIEQTDKIAWSWHNHYDRLLLHTVKELSHLPHLEFPVDYPRYVPKAKLAAYYETYAEHLDIRPRFNTTANSVKKEEDDWVIDTNNGSYKADNVIIATGINRTPFVPTWENQSDFLGAIMHSRNYKNALPFKGKKVLVVGMGNTGAELALDLSEHDIDVSISVRSPLLIVPRDINGRPVQITAKKLEKLPFGLGRWIGKQVRKIVIGDLSKYRISISKKDPIDHLKQTGKTPVIDLGTVKQIKSGKIKVVGDINSFYEKGVKLRDGTNISVAVVILATGYRAKVEQFIENTNGLLDSYGVPKNVIGTGIHQGLYFVGFDNYKLGGILGTIVNDSKIIADDIFRKST</sequence>
<keyword evidence="1" id="KW-0560">Oxidoreductase</keyword>
<reference evidence="2 3" key="1">
    <citation type="journal article" date="2019" name="Int. J. Syst. Evol. Microbiol.">
        <title>The Global Catalogue of Microorganisms (GCM) 10K type strain sequencing project: providing services to taxonomists for standard genome sequencing and annotation.</title>
        <authorList>
            <consortium name="The Broad Institute Genomics Platform"/>
            <consortium name="The Broad Institute Genome Sequencing Center for Infectious Disease"/>
            <person name="Wu L."/>
            <person name="Ma J."/>
        </authorList>
    </citation>
    <scope>NUCLEOTIDE SEQUENCE [LARGE SCALE GENOMIC DNA]</scope>
    <source>
        <strain evidence="2 3">JCM 15974</strain>
    </source>
</reference>
<dbReference type="InterPro" id="IPR036188">
    <property type="entry name" value="FAD/NAD-bd_sf"/>
</dbReference>
<dbReference type="PRINTS" id="PR00469">
    <property type="entry name" value="PNDRDTASEII"/>
</dbReference>
<dbReference type="Gene3D" id="3.50.50.60">
    <property type="entry name" value="FAD/NAD(P)-binding domain"/>
    <property type="match status" value="1"/>
</dbReference>
<evidence type="ECO:0000313" key="3">
    <source>
        <dbReference type="Proteomes" id="UP001501758"/>
    </source>
</evidence>
<dbReference type="InterPro" id="IPR050982">
    <property type="entry name" value="Auxin_biosynth/cation_transpt"/>
</dbReference>
<dbReference type="InterPro" id="IPR036291">
    <property type="entry name" value="NAD(P)-bd_dom_sf"/>
</dbReference>
<evidence type="ECO:0000256" key="1">
    <source>
        <dbReference type="ARBA" id="ARBA00023002"/>
    </source>
</evidence>
<dbReference type="PANTHER" id="PTHR43539:SF78">
    <property type="entry name" value="FLAVIN-CONTAINING MONOOXYGENASE"/>
    <property type="match status" value="1"/>
</dbReference>
<protein>
    <submittedName>
        <fullName evidence="2">NAD(P)/FAD-dependent oxidoreductase</fullName>
    </submittedName>
</protein>
<gene>
    <name evidence="2" type="ORF">GCM10009430_23730</name>
</gene>
<dbReference type="SUPFAM" id="SSF51905">
    <property type="entry name" value="FAD/NAD(P)-binding domain"/>
    <property type="match status" value="1"/>
</dbReference>
<keyword evidence="3" id="KW-1185">Reference proteome</keyword>
<proteinExistence type="predicted"/>
<evidence type="ECO:0000313" key="2">
    <source>
        <dbReference type="EMBL" id="GAA0721888.1"/>
    </source>
</evidence>
<organism evidence="2 3">
    <name type="scientific">Aquimarina litoralis</name>
    <dbReference type="NCBI Taxonomy" id="584605"/>
    <lineage>
        <taxon>Bacteria</taxon>
        <taxon>Pseudomonadati</taxon>
        <taxon>Bacteroidota</taxon>
        <taxon>Flavobacteriia</taxon>
        <taxon>Flavobacteriales</taxon>
        <taxon>Flavobacteriaceae</taxon>
        <taxon>Aquimarina</taxon>
    </lineage>
</organism>
<dbReference type="SUPFAM" id="SSF51735">
    <property type="entry name" value="NAD(P)-binding Rossmann-fold domains"/>
    <property type="match status" value="1"/>
</dbReference>